<dbReference type="Gene3D" id="3.40.50.1820">
    <property type="entry name" value="alpha/beta hydrolase"/>
    <property type="match status" value="1"/>
</dbReference>
<dbReference type="GO" id="GO:0016787">
    <property type="term" value="F:hydrolase activity"/>
    <property type="evidence" value="ECO:0007669"/>
    <property type="project" value="UniProtKB-KW"/>
</dbReference>
<organism evidence="2 3">
    <name type="scientific">Mycena albidolilacea</name>
    <dbReference type="NCBI Taxonomy" id="1033008"/>
    <lineage>
        <taxon>Eukaryota</taxon>
        <taxon>Fungi</taxon>
        <taxon>Dikarya</taxon>
        <taxon>Basidiomycota</taxon>
        <taxon>Agaricomycotina</taxon>
        <taxon>Agaricomycetes</taxon>
        <taxon>Agaricomycetidae</taxon>
        <taxon>Agaricales</taxon>
        <taxon>Marasmiineae</taxon>
        <taxon>Mycenaceae</taxon>
        <taxon>Mycena</taxon>
    </lineage>
</organism>
<proteinExistence type="predicted"/>
<keyword evidence="3" id="KW-1185">Reference proteome</keyword>
<dbReference type="Proteomes" id="UP001218218">
    <property type="component" value="Unassembled WGS sequence"/>
</dbReference>
<dbReference type="EMBL" id="JARIHO010000021">
    <property type="protein sequence ID" value="KAJ7346341.1"/>
    <property type="molecule type" value="Genomic_DNA"/>
</dbReference>
<keyword evidence="2" id="KW-0378">Hydrolase</keyword>
<dbReference type="InterPro" id="IPR002925">
    <property type="entry name" value="Dienelactn_hydro"/>
</dbReference>
<dbReference type="InterPro" id="IPR029058">
    <property type="entry name" value="AB_hydrolase_fold"/>
</dbReference>
<accession>A0AAD6ZZ25</accession>
<reference evidence="2" key="1">
    <citation type="submission" date="2023-03" db="EMBL/GenBank/DDBJ databases">
        <title>Massive genome expansion in bonnet fungi (Mycena s.s.) driven by repeated elements and novel gene families across ecological guilds.</title>
        <authorList>
            <consortium name="Lawrence Berkeley National Laboratory"/>
            <person name="Harder C.B."/>
            <person name="Miyauchi S."/>
            <person name="Viragh M."/>
            <person name="Kuo A."/>
            <person name="Thoen E."/>
            <person name="Andreopoulos B."/>
            <person name="Lu D."/>
            <person name="Skrede I."/>
            <person name="Drula E."/>
            <person name="Henrissat B."/>
            <person name="Morin E."/>
            <person name="Kohler A."/>
            <person name="Barry K."/>
            <person name="LaButti K."/>
            <person name="Morin E."/>
            <person name="Salamov A."/>
            <person name="Lipzen A."/>
            <person name="Mereny Z."/>
            <person name="Hegedus B."/>
            <person name="Baldrian P."/>
            <person name="Stursova M."/>
            <person name="Weitz H."/>
            <person name="Taylor A."/>
            <person name="Grigoriev I.V."/>
            <person name="Nagy L.G."/>
            <person name="Martin F."/>
            <person name="Kauserud H."/>
        </authorList>
    </citation>
    <scope>NUCLEOTIDE SEQUENCE</scope>
    <source>
        <strain evidence="2">CBHHK002</strain>
    </source>
</reference>
<evidence type="ECO:0000313" key="2">
    <source>
        <dbReference type="EMBL" id="KAJ7346341.1"/>
    </source>
</evidence>
<dbReference type="AlphaFoldDB" id="A0AAD6ZZ25"/>
<gene>
    <name evidence="2" type="ORF">DFH08DRAFT_871005</name>
</gene>
<dbReference type="PANTHER" id="PTHR17630">
    <property type="entry name" value="DIENELACTONE HYDROLASE"/>
    <property type="match status" value="1"/>
</dbReference>
<evidence type="ECO:0000313" key="3">
    <source>
        <dbReference type="Proteomes" id="UP001218218"/>
    </source>
</evidence>
<sequence>MSLCNDCIKGVTHEGTPTGKIETIGGVECYVATPTVDYPKDKVLLFLMDAFGLQLPNSQLLVDDFARNGFKTVLPDYYNGDPVPLNVLEPGSTFDTAKWLGNHTAAHTRPILDSVIEALKAEGVMFFAAVGYCFGGRYVFDLAFDNVIVAAATAHPSLLQVPADPEKYIATSKAPLLINSSVDTMMSPEAQAQLDEIFKGFAPGYKRNFYDGCEHGFAVRGDLSNPKIKAGKEGAFEETVKWFKEYF</sequence>
<dbReference type="SUPFAM" id="SSF53474">
    <property type="entry name" value="alpha/beta-Hydrolases"/>
    <property type="match status" value="1"/>
</dbReference>
<evidence type="ECO:0000259" key="1">
    <source>
        <dbReference type="Pfam" id="PF01738"/>
    </source>
</evidence>
<dbReference type="PANTHER" id="PTHR17630:SF44">
    <property type="entry name" value="PROTEIN AIM2"/>
    <property type="match status" value="1"/>
</dbReference>
<name>A0AAD6ZZ25_9AGAR</name>
<comment type="caution">
    <text evidence="2">The sequence shown here is derived from an EMBL/GenBank/DDBJ whole genome shotgun (WGS) entry which is preliminary data.</text>
</comment>
<dbReference type="Pfam" id="PF01738">
    <property type="entry name" value="DLH"/>
    <property type="match status" value="1"/>
</dbReference>
<protein>
    <submittedName>
        <fullName evidence="2">Dienelactone hydrolase endo-1,3,1,4-beta-D-glucanase</fullName>
    </submittedName>
</protein>
<feature type="domain" description="Dienelactone hydrolase" evidence="1">
    <location>
        <begin position="28"/>
        <end position="246"/>
    </location>
</feature>